<dbReference type="PANTHER" id="PTHR32552:SF90">
    <property type="entry name" value="METAL-PSEUDOPALINE RECEPTOR CNTO"/>
    <property type="match status" value="1"/>
</dbReference>
<keyword evidence="8 15" id="KW-0675">Receptor</keyword>
<dbReference type="NCBIfam" id="TIGR01783">
    <property type="entry name" value="TonB-siderophor"/>
    <property type="match status" value="1"/>
</dbReference>
<keyword evidence="7 10" id="KW-0472">Membrane</keyword>
<evidence type="ECO:0000313" key="15">
    <source>
        <dbReference type="EMBL" id="MET1755788.1"/>
    </source>
</evidence>
<keyword evidence="5 10" id="KW-0812">Transmembrane</keyword>
<dbReference type="SUPFAM" id="SSF56935">
    <property type="entry name" value="Porins"/>
    <property type="match status" value="1"/>
</dbReference>
<evidence type="ECO:0000313" key="16">
    <source>
        <dbReference type="Proteomes" id="UP001548713"/>
    </source>
</evidence>
<dbReference type="InterPro" id="IPR036942">
    <property type="entry name" value="Beta-barrel_TonB_sf"/>
</dbReference>
<dbReference type="InterPro" id="IPR012910">
    <property type="entry name" value="Plug_dom"/>
</dbReference>
<evidence type="ECO:0000256" key="8">
    <source>
        <dbReference type="ARBA" id="ARBA00023170"/>
    </source>
</evidence>
<feature type="domain" description="TonB-dependent receptor plug" evidence="14">
    <location>
        <begin position="72"/>
        <end position="172"/>
    </location>
</feature>
<dbReference type="Gene3D" id="2.170.130.10">
    <property type="entry name" value="TonB-dependent receptor, plug domain"/>
    <property type="match status" value="1"/>
</dbReference>
<feature type="domain" description="TonB-dependent receptor-like beta-barrel" evidence="13">
    <location>
        <begin position="249"/>
        <end position="678"/>
    </location>
</feature>
<feature type="signal peptide" evidence="12">
    <location>
        <begin position="1"/>
        <end position="28"/>
    </location>
</feature>
<keyword evidence="4 10" id="KW-1134">Transmembrane beta strand</keyword>
<dbReference type="InterPro" id="IPR000531">
    <property type="entry name" value="Beta-barrel_TonB"/>
</dbReference>
<evidence type="ECO:0000256" key="10">
    <source>
        <dbReference type="PROSITE-ProRule" id="PRU01360"/>
    </source>
</evidence>
<evidence type="ECO:0000259" key="14">
    <source>
        <dbReference type="Pfam" id="PF07715"/>
    </source>
</evidence>
<dbReference type="RefSeq" id="WP_353984284.1">
    <property type="nucleotide sequence ID" value="NZ_JBEWLY010000014.1"/>
</dbReference>
<evidence type="ECO:0000256" key="1">
    <source>
        <dbReference type="ARBA" id="ARBA00004571"/>
    </source>
</evidence>
<evidence type="ECO:0000256" key="6">
    <source>
        <dbReference type="ARBA" id="ARBA00023077"/>
    </source>
</evidence>
<gene>
    <name evidence="15" type="ORF">ABVV53_10010</name>
</gene>
<evidence type="ECO:0000256" key="12">
    <source>
        <dbReference type="SAM" id="SignalP"/>
    </source>
</evidence>
<dbReference type="PANTHER" id="PTHR32552">
    <property type="entry name" value="FERRICHROME IRON RECEPTOR-RELATED"/>
    <property type="match status" value="1"/>
</dbReference>
<feature type="chain" id="PRO_5046277957" evidence="12">
    <location>
        <begin position="29"/>
        <end position="709"/>
    </location>
</feature>
<evidence type="ECO:0000256" key="3">
    <source>
        <dbReference type="ARBA" id="ARBA00022448"/>
    </source>
</evidence>
<evidence type="ECO:0000256" key="4">
    <source>
        <dbReference type="ARBA" id="ARBA00022452"/>
    </source>
</evidence>
<proteinExistence type="inferred from homology"/>
<dbReference type="EMBL" id="JBEWLY010000014">
    <property type="protein sequence ID" value="MET1755788.1"/>
    <property type="molecule type" value="Genomic_DNA"/>
</dbReference>
<accession>A0ABV2D1U5</accession>
<comment type="caution">
    <text evidence="15">The sequence shown here is derived from an EMBL/GenBank/DDBJ whole genome shotgun (WGS) entry which is preliminary data.</text>
</comment>
<comment type="subcellular location">
    <subcellularLocation>
        <location evidence="1 10">Cell outer membrane</location>
        <topology evidence="1 10">Multi-pass membrane protein</topology>
    </subcellularLocation>
</comment>
<evidence type="ECO:0000259" key="13">
    <source>
        <dbReference type="Pfam" id="PF00593"/>
    </source>
</evidence>
<dbReference type="Gene3D" id="2.40.170.20">
    <property type="entry name" value="TonB-dependent receptor, beta-barrel domain"/>
    <property type="match status" value="1"/>
</dbReference>
<organism evidence="15 16">
    <name type="scientific">Novosphingobium kalidii</name>
    <dbReference type="NCBI Taxonomy" id="3230299"/>
    <lineage>
        <taxon>Bacteria</taxon>
        <taxon>Pseudomonadati</taxon>
        <taxon>Pseudomonadota</taxon>
        <taxon>Alphaproteobacteria</taxon>
        <taxon>Sphingomonadales</taxon>
        <taxon>Sphingomonadaceae</taxon>
        <taxon>Novosphingobium</taxon>
    </lineage>
</organism>
<dbReference type="InterPro" id="IPR039426">
    <property type="entry name" value="TonB-dep_rcpt-like"/>
</dbReference>
<evidence type="ECO:0000256" key="2">
    <source>
        <dbReference type="ARBA" id="ARBA00009810"/>
    </source>
</evidence>
<dbReference type="InterPro" id="IPR010105">
    <property type="entry name" value="TonB_sidphr_rcpt"/>
</dbReference>
<evidence type="ECO:0000256" key="7">
    <source>
        <dbReference type="ARBA" id="ARBA00023136"/>
    </source>
</evidence>
<keyword evidence="9 10" id="KW-0998">Cell outer membrane</keyword>
<name>A0ABV2D1U5_9SPHN</name>
<evidence type="ECO:0000256" key="5">
    <source>
        <dbReference type="ARBA" id="ARBA00022692"/>
    </source>
</evidence>
<comment type="similarity">
    <text evidence="2 10 11">Belongs to the TonB-dependent receptor family.</text>
</comment>
<keyword evidence="16" id="KW-1185">Reference proteome</keyword>
<evidence type="ECO:0000256" key="11">
    <source>
        <dbReference type="RuleBase" id="RU003357"/>
    </source>
</evidence>
<keyword evidence="3 10" id="KW-0813">Transport</keyword>
<dbReference type="CDD" id="cd01347">
    <property type="entry name" value="ligand_gated_channel"/>
    <property type="match status" value="1"/>
</dbReference>
<sequence length="709" mass="77078">MTTAFNRSSLPRRTALALALVCASPALADEKRPEAGRTEEAVQEWSGSKDDIVVTARDASASIIGSQTPLLAYPQSVRVIDRKVLTALDARRVQDVLDYAGGVSRQNDFGGLWDKYAIRGFAGDENAGPDILVNRFGSNLGFNAPVDTATIDRIEVLKGTSAALSGRGEPGGSINIVTKAPLDHRHASATLSYGSWNTLRVTGDVGGGLDDRLSVRLVGVMESRDSFRDYVSGERQLIAPSISWKPTAGLRLLYQAEYMRNATVLDRGVVGIAGDARAMNRSTFLGEPADGRITQKILWQQASAFADLGDGVTLEIGGSHRDGSLRGFGTMVDSGARGLQPGNRTAGRDRRYHDFSWNDLSLRAELTATTELFGLEHDLRIGVDRVRHALDFRLDRARGTPAQPILVIDLFAPVYGQPLPIPPAALSRTASFRSESVYVQDVVRYGQLTLLLGARWNSFREDVFNRLTRRELDTDDAGITPRAALSWQVARGVSVYTSWGESLRLNPSDGNAVFDAERSRSTEAGMKVSLLNDRLTGTAAVFDMGKRNVLNPNAVDPFVKSQVGRQRSRGAEAEITYSRADDLYVTAAYTYVDAEIRNDQDRTLIGKPLSNVPRHSGSVFALKTLGRFGIGGGLTHVGRRAGDPFGTSYRLPAYTTARAVLSYAVTDDVSVRVDVDNLFDAYYVSSSYSNVWTVPGTPRSIRASVRASF</sequence>
<dbReference type="Proteomes" id="UP001548713">
    <property type="component" value="Unassembled WGS sequence"/>
</dbReference>
<dbReference type="InterPro" id="IPR037066">
    <property type="entry name" value="Plug_dom_sf"/>
</dbReference>
<dbReference type="Pfam" id="PF00593">
    <property type="entry name" value="TonB_dep_Rec_b-barrel"/>
    <property type="match status" value="1"/>
</dbReference>
<reference evidence="15 16" key="1">
    <citation type="submission" date="2024-07" db="EMBL/GenBank/DDBJ databases">
        <title>Novosphingobium kalidii RD2P27.</title>
        <authorList>
            <person name="Sun J.-Q."/>
        </authorList>
    </citation>
    <scope>NUCLEOTIDE SEQUENCE [LARGE SCALE GENOMIC DNA]</scope>
    <source>
        <strain evidence="15 16">RD2P27</strain>
    </source>
</reference>
<dbReference type="Pfam" id="PF07715">
    <property type="entry name" value="Plug"/>
    <property type="match status" value="1"/>
</dbReference>
<keyword evidence="6 11" id="KW-0798">TonB box</keyword>
<keyword evidence="12" id="KW-0732">Signal</keyword>
<evidence type="ECO:0000256" key="9">
    <source>
        <dbReference type="ARBA" id="ARBA00023237"/>
    </source>
</evidence>
<dbReference type="PROSITE" id="PS52016">
    <property type="entry name" value="TONB_DEPENDENT_REC_3"/>
    <property type="match status" value="1"/>
</dbReference>
<protein>
    <submittedName>
        <fullName evidence="15">TonB-dependent siderophore receptor</fullName>
    </submittedName>
</protein>